<dbReference type="Gene3D" id="1.10.1170.10">
    <property type="entry name" value="Inhibitor Of Apoptosis Protein (2mihbC-IAP-1), Chain A"/>
    <property type="match status" value="1"/>
</dbReference>
<organism evidence="3 4">
    <name type="scientific">Xylocopa violacea</name>
    <name type="common">Violet carpenter bee</name>
    <name type="synonym">Apis violacea</name>
    <dbReference type="NCBI Taxonomy" id="135666"/>
    <lineage>
        <taxon>Eukaryota</taxon>
        <taxon>Metazoa</taxon>
        <taxon>Ecdysozoa</taxon>
        <taxon>Arthropoda</taxon>
        <taxon>Hexapoda</taxon>
        <taxon>Insecta</taxon>
        <taxon>Pterygota</taxon>
        <taxon>Neoptera</taxon>
        <taxon>Endopterygota</taxon>
        <taxon>Hymenoptera</taxon>
        <taxon>Apocrita</taxon>
        <taxon>Aculeata</taxon>
        <taxon>Apoidea</taxon>
        <taxon>Anthophila</taxon>
        <taxon>Apidae</taxon>
        <taxon>Xylocopa</taxon>
        <taxon>Xylocopa</taxon>
    </lineage>
</organism>
<proteinExistence type="predicted"/>
<keyword evidence="1" id="KW-0479">Metal-binding</keyword>
<keyword evidence="2" id="KW-0862">Zinc</keyword>
<dbReference type="PROSITE" id="PS50143">
    <property type="entry name" value="BIR_REPEAT_2"/>
    <property type="match status" value="1"/>
</dbReference>
<dbReference type="Pfam" id="PF00653">
    <property type="entry name" value="BIR"/>
    <property type="match status" value="1"/>
</dbReference>
<keyword evidence="4" id="KW-1185">Reference proteome</keyword>
<reference evidence="3 4" key="1">
    <citation type="submission" date="2024-08" db="EMBL/GenBank/DDBJ databases">
        <authorList>
            <person name="Will J Nash"/>
            <person name="Angela Man"/>
            <person name="Seanna McTaggart"/>
            <person name="Kendall Baker"/>
            <person name="Tom Barker"/>
            <person name="Leah Catchpole"/>
            <person name="Alex Durrant"/>
            <person name="Karim Gharbi"/>
            <person name="Naomi Irish"/>
            <person name="Gemy Kaithakottil"/>
            <person name="Debby Ku"/>
            <person name="Aaliyah Providence"/>
            <person name="Felix Shaw"/>
            <person name="David Swarbreck"/>
            <person name="Chris Watkins"/>
            <person name="Ann M. McCartney"/>
            <person name="Giulio Formenti"/>
            <person name="Alice Mouton"/>
            <person name="Noel Vella"/>
            <person name="Bjorn M von Reumont"/>
            <person name="Adriana Vella"/>
            <person name="Wilfried Haerty"/>
        </authorList>
    </citation>
    <scope>NUCLEOTIDE SEQUENCE [LARGE SCALE GENOMIC DNA]</scope>
</reference>
<dbReference type="InterPro" id="IPR001370">
    <property type="entry name" value="BIR_rpt"/>
</dbReference>
<evidence type="ECO:0000256" key="2">
    <source>
        <dbReference type="ARBA" id="ARBA00022833"/>
    </source>
</evidence>
<dbReference type="InterPro" id="IPR051190">
    <property type="entry name" value="Baculoviral_IAP"/>
</dbReference>
<evidence type="ECO:0000313" key="3">
    <source>
        <dbReference type="EMBL" id="CAL7941146.1"/>
    </source>
</evidence>
<accession>A0ABP1NNE8</accession>
<gene>
    <name evidence="3" type="ORF">XYLVIOL_LOCUS4842</name>
</gene>
<protein>
    <recommendedName>
        <fullName evidence="5">Baculoviral IAP repeat-containing protein 5</fullName>
    </recommendedName>
</protein>
<dbReference type="EMBL" id="CAXAJV020001292">
    <property type="protein sequence ID" value="CAL7941146.1"/>
    <property type="molecule type" value="Genomic_DNA"/>
</dbReference>
<dbReference type="PANTHER" id="PTHR46771:SF5">
    <property type="entry name" value="DETERIN"/>
    <property type="match status" value="1"/>
</dbReference>
<comment type="caution">
    <text evidence="3">The sequence shown here is derived from an EMBL/GenBank/DDBJ whole genome shotgun (WGS) entry which is preliminary data.</text>
</comment>
<dbReference type="Proteomes" id="UP001642520">
    <property type="component" value="Unassembled WGS sequence"/>
</dbReference>
<evidence type="ECO:0000313" key="4">
    <source>
        <dbReference type="Proteomes" id="UP001642520"/>
    </source>
</evidence>
<dbReference type="PANTHER" id="PTHR46771">
    <property type="entry name" value="DETERIN"/>
    <property type="match status" value="1"/>
</dbReference>
<name>A0ABP1NNE8_XYLVO</name>
<sequence length="150" mass="17317">MDLIPEPDSMFWKIGRLKTFEFWPFQSSDNSCNPERMAAAGFFAVGGKEEPDLVQCFLCSKQLDGWDPDDDPWNEHSKHQSQCPFIKLGKPNEALWTVRDLFDLFKSYTVKECNYELDKAIATAKEEGARLVHKIPDIYKELKKGYENSS</sequence>
<evidence type="ECO:0008006" key="5">
    <source>
        <dbReference type="Google" id="ProtNLM"/>
    </source>
</evidence>
<dbReference type="SMART" id="SM00238">
    <property type="entry name" value="BIR"/>
    <property type="match status" value="1"/>
</dbReference>
<dbReference type="SUPFAM" id="SSF57924">
    <property type="entry name" value="Inhibitor of apoptosis (IAP) repeat"/>
    <property type="match status" value="1"/>
</dbReference>
<evidence type="ECO:0000256" key="1">
    <source>
        <dbReference type="ARBA" id="ARBA00022723"/>
    </source>
</evidence>